<organism evidence="3 4">
    <name type="scientific">Kineosphaera limosa NBRC 100340</name>
    <dbReference type="NCBI Taxonomy" id="1184609"/>
    <lineage>
        <taxon>Bacteria</taxon>
        <taxon>Bacillati</taxon>
        <taxon>Actinomycetota</taxon>
        <taxon>Actinomycetes</taxon>
        <taxon>Micrococcales</taxon>
        <taxon>Dermatophilaceae</taxon>
        <taxon>Kineosphaera</taxon>
    </lineage>
</organism>
<protein>
    <submittedName>
        <fullName evidence="3">Uncharacterized protein</fullName>
    </submittedName>
</protein>
<evidence type="ECO:0000313" key="3">
    <source>
        <dbReference type="EMBL" id="GAB96725.1"/>
    </source>
</evidence>
<keyword evidence="2" id="KW-0472">Membrane</keyword>
<feature type="compositionally biased region" description="Low complexity" evidence="1">
    <location>
        <begin position="443"/>
        <end position="469"/>
    </location>
</feature>
<dbReference type="RefSeq" id="WP_006593257.1">
    <property type="nucleotide sequence ID" value="NZ_BAHD01000046.1"/>
</dbReference>
<gene>
    <name evidence="3" type="ORF">KILIM_046_00090</name>
</gene>
<dbReference type="InterPro" id="IPR045931">
    <property type="entry name" value="DUF6350"/>
</dbReference>
<feature type="region of interest" description="Disordered" evidence="1">
    <location>
        <begin position="426"/>
        <end position="519"/>
    </location>
</feature>
<feature type="transmembrane region" description="Helical" evidence="2">
    <location>
        <begin position="173"/>
        <end position="194"/>
    </location>
</feature>
<feature type="region of interest" description="Disordered" evidence="1">
    <location>
        <begin position="1"/>
        <end position="26"/>
    </location>
</feature>
<dbReference type="Proteomes" id="UP000008366">
    <property type="component" value="Unassembled WGS sequence"/>
</dbReference>
<feature type="transmembrane region" description="Helical" evidence="2">
    <location>
        <begin position="69"/>
        <end position="88"/>
    </location>
</feature>
<comment type="caution">
    <text evidence="3">The sequence shown here is derived from an EMBL/GenBank/DDBJ whole genome shotgun (WGS) entry which is preliminary data.</text>
</comment>
<feature type="transmembrane region" description="Helical" evidence="2">
    <location>
        <begin position="281"/>
        <end position="306"/>
    </location>
</feature>
<proteinExistence type="predicted"/>
<keyword evidence="4" id="KW-1185">Reference proteome</keyword>
<name>K6WBW4_9MICO</name>
<feature type="transmembrane region" description="Helical" evidence="2">
    <location>
        <begin position="38"/>
        <end position="62"/>
    </location>
</feature>
<dbReference type="STRING" id="1184609.KILIM_046_00090"/>
<evidence type="ECO:0000313" key="4">
    <source>
        <dbReference type="Proteomes" id="UP000008366"/>
    </source>
</evidence>
<feature type="compositionally biased region" description="Basic residues" evidence="1">
    <location>
        <begin position="426"/>
        <end position="435"/>
    </location>
</feature>
<feature type="compositionally biased region" description="Basic residues" evidence="1">
    <location>
        <begin position="509"/>
        <end position="519"/>
    </location>
</feature>
<reference evidence="3 4" key="1">
    <citation type="submission" date="2012-08" db="EMBL/GenBank/DDBJ databases">
        <title>Whole genome shotgun sequence of Kineosphaera limosa NBRC 100340.</title>
        <authorList>
            <person name="Yoshida I."/>
            <person name="Isaki S."/>
            <person name="Hosoyama A."/>
            <person name="Tsuchikane K."/>
            <person name="Katsumata H."/>
            <person name="Ando Y."/>
            <person name="Ohji S."/>
            <person name="Hamada M."/>
            <person name="Tamura T."/>
            <person name="Yamazoe A."/>
            <person name="Yamazaki S."/>
            <person name="Fujita N."/>
        </authorList>
    </citation>
    <scope>NUCLEOTIDE SEQUENCE [LARGE SCALE GENOMIC DNA]</scope>
    <source>
        <strain evidence="3 4">NBRC 100340</strain>
    </source>
</reference>
<feature type="transmembrane region" description="Helical" evidence="2">
    <location>
        <begin position="326"/>
        <end position="346"/>
    </location>
</feature>
<dbReference type="OrthoDB" id="4843046at2"/>
<feature type="transmembrane region" description="Helical" evidence="2">
    <location>
        <begin position="400"/>
        <end position="422"/>
    </location>
</feature>
<keyword evidence="2" id="KW-0812">Transmembrane</keyword>
<feature type="transmembrane region" description="Helical" evidence="2">
    <location>
        <begin position="253"/>
        <end position="274"/>
    </location>
</feature>
<feature type="transmembrane region" description="Helical" evidence="2">
    <location>
        <begin position="100"/>
        <end position="120"/>
    </location>
</feature>
<dbReference type="eggNOG" id="COG2311">
    <property type="taxonomic scope" value="Bacteria"/>
</dbReference>
<feature type="compositionally biased region" description="Low complexity" evidence="1">
    <location>
        <begin position="476"/>
        <end position="495"/>
    </location>
</feature>
<evidence type="ECO:0000256" key="2">
    <source>
        <dbReference type="SAM" id="Phobius"/>
    </source>
</evidence>
<feature type="transmembrane region" description="Helical" evidence="2">
    <location>
        <begin position="358"/>
        <end position="380"/>
    </location>
</feature>
<feature type="transmembrane region" description="Helical" evidence="2">
    <location>
        <begin position="228"/>
        <end position="247"/>
    </location>
</feature>
<accession>K6WBW4</accession>
<feature type="transmembrane region" description="Helical" evidence="2">
    <location>
        <begin position="140"/>
        <end position="161"/>
    </location>
</feature>
<keyword evidence="2" id="KW-1133">Transmembrane helix</keyword>
<evidence type="ECO:0000256" key="1">
    <source>
        <dbReference type="SAM" id="MobiDB-lite"/>
    </source>
</evidence>
<sequence>MRLPTPTLPRRTSRPPSGRADGAEPDGMLDDAPEWARVIVYALLAAFVPASLVVTLVFAAWLASTASSVPAGTAITTGLLGWLFAHGVPLNLGRGSLGLIPWLLTLLPLLSVRWSAQRLLAPQAAQRHRARPTDWVRGDVLVSAVGFCMTYALVAFLVGTLARLPGASVQPALAALCAFVVALLGVAWAGAQLFGGHLDRVIPRVVDAWYDYVPAWLRRAVAPSLRGVIVLLGVGALALVVVTALSVDRVASLYGDLAPGWVGGAVLTIGQLLYLPTGAAWVLSVIVGPGFSAGGPAVGVGYAHGGALPLVPAFGLLPDPGPLPDLFRLVLLVPVAVGFYVGWVAVRRGARLSAWRQRLVSVVAACLLTGLLTTAVFALASGGLGSERLDRLGPAVLPAGAALTGELLLGGLLAALVTGLRVNRLPRRRAARKPRAASGNTVGSDSTDTPPDTTAAAGSRASEAGSLGARTSSGPKTSGPKTAGAKTAGAKSAGARRPGAKASGTRTGRAPKRRTTGPS</sequence>
<dbReference type="EMBL" id="BAHD01000046">
    <property type="protein sequence ID" value="GAB96725.1"/>
    <property type="molecule type" value="Genomic_DNA"/>
</dbReference>
<feature type="compositionally biased region" description="Low complexity" evidence="1">
    <location>
        <begin position="1"/>
        <end position="17"/>
    </location>
</feature>
<dbReference type="AlphaFoldDB" id="K6WBW4"/>
<dbReference type="Pfam" id="PF19877">
    <property type="entry name" value="DUF6350"/>
    <property type="match status" value="1"/>
</dbReference>